<dbReference type="GO" id="GO:0005654">
    <property type="term" value="C:nucleoplasm"/>
    <property type="evidence" value="ECO:0007669"/>
    <property type="project" value="UniProtKB-SubCell"/>
</dbReference>
<dbReference type="GO" id="GO:0001935">
    <property type="term" value="P:endothelial cell proliferation"/>
    <property type="evidence" value="ECO:0007669"/>
    <property type="project" value="UniProtKB-UniRule"/>
</dbReference>
<evidence type="ECO:0000256" key="3">
    <source>
        <dbReference type="ARBA" id="ARBA00022723"/>
    </source>
</evidence>
<dbReference type="InterPro" id="IPR006612">
    <property type="entry name" value="THAP_Znf"/>
</dbReference>
<name>A0A3B5MBV5_9TELE</name>
<dbReference type="SUPFAM" id="SSF57716">
    <property type="entry name" value="Glucocorticoid receptor-like (DNA-binding domain)"/>
    <property type="match status" value="1"/>
</dbReference>
<comment type="similarity">
    <text evidence="2 13">Belongs to the THAP1 family.</text>
</comment>
<comment type="subcellular location">
    <subcellularLocation>
        <location evidence="1 13">Nucleus</location>
        <location evidence="1 13">Nucleoplasm</location>
    </subcellularLocation>
</comment>
<keyword evidence="4 12" id="KW-0863">Zinc-finger</keyword>
<dbReference type="Pfam" id="PF05485">
    <property type="entry name" value="THAP"/>
    <property type="match status" value="1"/>
</dbReference>
<dbReference type="Gene3D" id="6.20.210.20">
    <property type="entry name" value="THAP domain"/>
    <property type="match status" value="1"/>
</dbReference>
<dbReference type="InterPro" id="IPR038441">
    <property type="entry name" value="THAP_Znf_sf"/>
</dbReference>
<comment type="function">
    <text evidence="13">DNA-binding transcription regulator that regulates endothelial cell proliferation and G1/S cell-cycle progression. Specifically binds the 5'-[AT]NTNN[GT]GGCA[AGT]-3' core DNA sequence and acts by modulating expression of pRB-E2F cell-cycle target genes.</text>
</comment>
<keyword evidence="10 13" id="KW-0539">Nucleus</keyword>
<sequence>MTNCFCSVPGCSCGARKQPYLSYHSFPTDPDQRRQWIHAIRRDEGPDFCIKTGSTFVCSRHFTLEDFVSGSSISRLRSGAVPSLFVQTETSMSLFNNVFLLFTLCFSKRLILISSDSPT</sequence>
<evidence type="ECO:0000256" key="5">
    <source>
        <dbReference type="ARBA" id="ARBA00022833"/>
    </source>
</evidence>
<evidence type="ECO:0000259" key="14">
    <source>
        <dbReference type="PROSITE" id="PS50950"/>
    </source>
</evidence>
<evidence type="ECO:0000256" key="13">
    <source>
        <dbReference type="RuleBase" id="RU369073"/>
    </source>
</evidence>
<keyword evidence="3" id="KW-0479">Metal-binding</keyword>
<keyword evidence="16" id="KW-1185">Reference proteome</keyword>
<feature type="domain" description="THAP-type" evidence="14">
    <location>
        <begin position="1"/>
        <end position="85"/>
    </location>
</feature>
<dbReference type="GO" id="GO:0003700">
    <property type="term" value="F:DNA-binding transcription factor activity"/>
    <property type="evidence" value="ECO:0007669"/>
    <property type="project" value="UniProtKB-UniRule"/>
</dbReference>
<evidence type="ECO:0000256" key="8">
    <source>
        <dbReference type="ARBA" id="ARBA00023125"/>
    </source>
</evidence>
<reference evidence="15" key="1">
    <citation type="submission" date="2025-08" db="UniProtKB">
        <authorList>
            <consortium name="Ensembl"/>
        </authorList>
    </citation>
    <scope>IDENTIFICATION</scope>
</reference>
<dbReference type="AlphaFoldDB" id="A0A3B5MBV5"/>
<dbReference type="GeneTree" id="ENSGT01030000234576"/>
<organism evidence="15 16">
    <name type="scientific">Xiphophorus couchianus</name>
    <name type="common">Monterrey platyfish</name>
    <dbReference type="NCBI Taxonomy" id="32473"/>
    <lineage>
        <taxon>Eukaryota</taxon>
        <taxon>Metazoa</taxon>
        <taxon>Chordata</taxon>
        <taxon>Craniata</taxon>
        <taxon>Vertebrata</taxon>
        <taxon>Euteleostomi</taxon>
        <taxon>Actinopterygii</taxon>
        <taxon>Neopterygii</taxon>
        <taxon>Teleostei</taxon>
        <taxon>Neoteleostei</taxon>
        <taxon>Acanthomorphata</taxon>
        <taxon>Ovalentaria</taxon>
        <taxon>Atherinomorphae</taxon>
        <taxon>Cyprinodontiformes</taxon>
        <taxon>Poeciliidae</taxon>
        <taxon>Poeciliinae</taxon>
        <taxon>Xiphophorus</taxon>
    </lineage>
</organism>
<dbReference type="PANTHER" id="PTHR46600:SF1">
    <property type="entry name" value="THAP DOMAIN-CONTAINING PROTEIN 1"/>
    <property type="match status" value="1"/>
</dbReference>
<dbReference type="GO" id="GO:0043565">
    <property type="term" value="F:sequence-specific DNA binding"/>
    <property type="evidence" value="ECO:0007669"/>
    <property type="project" value="UniProtKB-UniRule"/>
</dbReference>
<keyword evidence="5" id="KW-0862">Zinc</keyword>
<keyword evidence="7 13" id="KW-0175">Coiled coil</keyword>
<evidence type="ECO:0000256" key="7">
    <source>
        <dbReference type="ARBA" id="ARBA00023054"/>
    </source>
</evidence>
<keyword evidence="9 13" id="KW-0804">Transcription</keyword>
<keyword evidence="11 13" id="KW-0131">Cell cycle</keyword>
<evidence type="ECO:0000256" key="6">
    <source>
        <dbReference type="ARBA" id="ARBA00023015"/>
    </source>
</evidence>
<keyword evidence="8 12" id="KW-0238">DNA-binding</keyword>
<reference evidence="15" key="2">
    <citation type="submission" date="2025-09" db="UniProtKB">
        <authorList>
            <consortium name="Ensembl"/>
        </authorList>
    </citation>
    <scope>IDENTIFICATION</scope>
</reference>
<evidence type="ECO:0000256" key="11">
    <source>
        <dbReference type="ARBA" id="ARBA00023306"/>
    </source>
</evidence>
<evidence type="ECO:0000313" key="16">
    <source>
        <dbReference type="Proteomes" id="UP000261380"/>
    </source>
</evidence>
<evidence type="ECO:0000313" key="15">
    <source>
        <dbReference type="Ensembl" id="ENSXCOP00000017184.1"/>
    </source>
</evidence>
<keyword evidence="6 13" id="KW-0805">Transcription regulation</keyword>
<evidence type="ECO:0000256" key="1">
    <source>
        <dbReference type="ARBA" id="ARBA00004642"/>
    </source>
</evidence>
<evidence type="ECO:0000256" key="2">
    <source>
        <dbReference type="ARBA" id="ARBA00006177"/>
    </source>
</evidence>
<protein>
    <recommendedName>
        <fullName evidence="13">THAP domain-containing protein 1</fullName>
    </recommendedName>
</protein>
<dbReference type="GO" id="GO:0008270">
    <property type="term" value="F:zinc ion binding"/>
    <property type="evidence" value="ECO:0007669"/>
    <property type="project" value="UniProtKB-KW"/>
</dbReference>
<dbReference type="PROSITE" id="PS50950">
    <property type="entry name" value="ZF_THAP"/>
    <property type="match status" value="1"/>
</dbReference>
<dbReference type="Ensembl" id="ENSXCOT00000017404.1">
    <property type="protein sequence ID" value="ENSXCOP00000017184.1"/>
    <property type="gene ID" value="ENSXCOG00000012956.1"/>
</dbReference>
<dbReference type="InterPro" id="IPR026516">
    <property type="entry name" value="THAP1/10"/>
</dbReference>
<evidence type="ECO:0000256" key="4">
    <source>
        <dbReference type="ARBA" id="ARBA00022771"/>
    </source>
</evidence>
<dbReference type="PANTHER" id="PTHR46600">
    <property type="entry name" value="THAP DOMAIN-CONTAINING"/>
    <property type="match status" value="1"/>
</dbReference>
<evidence type="ECO:0000256" key="9">
    <source>
        <dbReference type="ARBA" id="ARBA00023163"/>
    </source>
</evidence>
<accession>A0A3B5MBV5</accession>
<evidence type="ECO:0000256" key="10">
    <source>
        <dbReference type="ARBA" id="ARBA00023242"/>
    </source>
</evidence>
<evidence type="ECO:0000256" key="12">
    <source>
        <dbReference type="PROSITE-ProRule" id="PRU00309"/>
    </source>
</evidence>
<dbReference type="SMART" id="SM00692">
    <property type="entry name" value="DM3"/>
    <property type="match status" value="1"/>
</dbReference>
<dbReference type="Proteomes" id="UP000261380">
    <property type="component" value="Unplaced"/>
</dbReference>
<proteinExistence type="inferred from homology"/>
<dbReference type="SMART" id="SM00980">
    <property type="entry name" value="THAP"/>
    <property type="match status" value="1"/>
</dbReference>